<sequence length="197" mass="21886">MTTPVNRPTYAVGSRVKLLSRNYVAYAAGGYDVERKITLTPNDELIISYVMDMRGTPARTDEPQAFDAEYTAYMVYALKQVPERYKAGEVSKVKHTDLLLRKDGTHSPLPYKINDRVYLKVNTETYPKGSKAIVLAFGSLSGPGGDPKSKTAKISGQVTSATPLSKIVYDADVYSTRLTQIRYIPKGTVHHDQLHQV</sequence>
<name>A0AAV5A5N3_9AGAM</name>
<comment type="caution">
    <text evidence="1">The sequence shown here is derived from an EMBL/GenBank/DDBJ whole genome shotgun (WGS) entry which is preliminary data.</text>
</comment>
<dbReference type="Proteomes" id="UP001050691">
    <property type="component" value="Unassembled WGS sequence"/>
</dbReference>
<dbReference type="AlphaFoldDB" id="A0AAV5A5N3"/>
<dbReference type="EMBL" id="BPWL01000002">
    <property type="protein sequence ID" value="GJJ07963.1"/>
    <property type="molecule type" value="Genomic_DNA"/>
</dbReference>
<proteinExistence type="predicted"/>
<evidence type="ECO:0000313" key="2">
    <source>
        <dbReference type="Proteomes" id="UP001050691"/>
    </source>
</evidence>
<gene>
    <name evidence="1" type="ORF">Clacol_002170</name>
</gene>
<evidence type="ECO:0000313" key="1">
    <source>
        <dbReference type="EMBL" id="GJJ07963.1"/>
    </source>
</evidence>
<protein>
    <submittedName>
        <fullName evidence="1">Uncharacterized protein</fullName>
    </submittedName>
</protein>
<keyword evidence="2" id="KW-1185">Reference proteome</keyword>
<organism evidence="1 2">
    <name type="scientific">Clathrus columnatus</name>
    <dbReference type="NCBI Taxonomy" id="1419009"/>
    <lineage>
        <taxon>Eukaryota</taxon>
        <taxon>Fungi</taxon>
        <taxon>Dikarya</taxon>
        <taxon>Basidiomycota</taxon>
        <taxon>Agaricomycotina</taxon>
        <taxon>Agaricomycetes</taxon>
        <taxon>Phallomycetidae</taxon>
        <taxon>Phallales</taxon>
        <taxon>Clathraceae</taxon>
        <taxon>Clathrus</taxon>
    </lineage>
</organism>
<reference evidence="1" key="1">
    <citation type="submission" date="2021-10" db="EMBL/GenBank/DDBJ databases">
        <title>De novo Genome Assembly of Clathrus columnatus (Basidiomycota, Fungi) Using Illumina and Nanopore Sequence Data.</title>
        <authorList>
            <person name="Ogiso-Tanaka E."/>
            <person name="Itagaki H."/>
            <person name="Hosoya T."/>
            <person name="Hosaka K."/>
        </authorList>
    </citation>
    <scope>NUCLEOTIDE SEQUENCE</scope>
    <source>
        <strain evidence="1">MO-923</strain>
    </source>
</reference>
<accession>A0AAV5A5N3</accession>